<dbReference type="NCBIfam" id="NF033611">
    <property type="entry name" value="SAVED"/>
    <property type="match status" value="1"/>
</dbReference>
<dbReference type="KEGG" id="cfus:CYFUS_005520"/>
<dbReference type="Proteomes" id="UP000217257">
    <property type="component" value="Chromosome"/>
</dbReference>
<dbReference type="EMBL" id="CP022098">
    <property type="protein sequence ID" value="ATB40072.1"/>
    <property type="molecule type" value="Genomic_DNA"/>
</dbReference>
<reference evidence="2 3" key="1">
    <citation type="submission" date="2017-06" db="EMBL/GenBank/DDBJ databases">
        <title>Sequencing and comparative analysis of myxobacterial genomes.</title>
        <authorList>
            <person name="Rupp O."/>
            <person name="Goesmann A."/>
            <person name="Sogaard-Andersen L."/>
        </authorList>
    </citation>
    <scope>NUCLEOTIDE SEQUENCE [LARGE SCALE GENOMIC DNA]</scope>
    <source>
        <strain evidence="2 3">DSM 52655</strain>
    </source>
</reference>
<dbReference type="Pfam" id="PF18145">
    <property type="entry name" value="SAVED"/>
    <property type="match status" value="1"/>
</dbReference>
<evidence type="ECO:0000259" key="1">
    <source>
        <dbReference type="Pfam" id="PF18145"/>
    </source>
</evidence>
<sequence>MNTIHAVLCLDVDAPVADDDILPLLPPARRELKFLRLSTFVTQGPKGKRPTSGPVDWIALANAVSRLAGEALALRDSSSTPVEFFVMGLAPLPLFVLLGAELSAWAKPQTFLNVRKDTTWDVLRLDDKRPSGVRYFDTVVGLSDVPSEANGLVGVFISTQAMLPRDAVRDFLRAQGNGIAGVVECRNSTGTPVDAAHAPAIAEELAQVLAATRRAYPNHSGLALFASGPASLAFMAGRAFNPRAMGRAWVASYAPPGYELAFTLPWKPVSRVELRRGPKHEQARQKVLLAVLAGAQKLKATLQREDLPPFLASSEGEMLLTRLHQLTIADAPEGDETRLSVGQRRLTFGRGLLEGMRQLDERHREPLALQYLLHELFHFDQELTSQNYRGVGRGGFALEEVDYWADTLAIGTLASWRMREGGPQLQREPGRVLAEEIDVSLRGIETFDRMESGDRMGKLLERRLRRYLIWALQLARARTLRSDTGIWKVLGERLIVELAPLHGSFDDVHDKVVVEALPDTEMFVVWGRRLMRHQRRPGFDPADLVDVVRTFDQSALRSMMEYVVEKEHSVLTPWVV</sequence>
<dbReference type="AlphaFoldDB" id="A0A250J9D0"/>
<protein>
    <recommendedName>
        <fullName evidence="1">SMODS-associated and fused to various effectors domain-containing protein</fullName>
    </recommendedName>
</protein>
<dbReference type="RefSeq" id="WP_157758694.1">
    <property type="nucleotide sequence ID" value="NZ_CP022098.1"/>
</dbReference>
<name>A0A250J9D0_9BACT</name>
<evidence type="ECO:0000313" key="2">
    <source>
        <dbReference type="EMBL" id="ATB40072.1"/>
    </source>
</evidence>
<accession>A0A250J9D0</accession>
<evidence type="ECO:0000313" key="3">
    <source>
        <dbReference type="Proteomes" id="UP000217257"/>
    </source>
</evidence>
<dbReference type="InterPro" id="IPR040836">
    <property type="entry name" value="SAVED"/>
</dbReference>
<proteinExistence type="predicted"/>
<organism evidence="2 3">
    <name type="scientific">Cystobacter fuscus</name>
    <dbReference type="NCBI Taxonomy" id="43"/>
    <lineage>
        <taxon>Bacteria</taxon>
        <taxon>Pseudomonadati</taxon>
        <taxon>Myxococcota</taxon>
        <taxon>Myxococcia</taxon>
        <taxon>Myxococcales</taxon>
        <taxon>Cystobacterineae</taxon>
        <taxon>Archangiaceae</taxon>
        <taxon>Cystobacter</taxon>
    </lineage>
</organism>
<feature type="domain" description="SMODS-associated and fused to various effectors" evidence="1">
    <location>
        <begin position="85"/>
        <end position="253"/>
    </location>
</feature>
<gene>
    <name evidence="2" type="ORF">CYFUS_005520</name>
</gene>